<sequence length="159" mass="18273">MKGSPDSLSLNDTKEFIITTVFDELYLQARYEELAPTIDYLNSLGIEDPLRPDREKIEYFRTNLGLNSQINDEIREAYKSGDDLEDLKTYIETNLDKLTRLDTHIRIVGKKEGIDEKEASEIEEELKVLLTQGTYYIEIGVKDLSTGESEGLYKMLKVP</sequence>
<keyword evidence="2" id="KW-1185">Reference proteome</keyword>
<evidence type="ECO:0000313" key="2">
    <source>
        <dbReference type="Proteomes" id="UP001057753"/>
    </source>
</evidence>
<proteinExistence type="predicted"/>
<dbReference type="EMBL" id="JABXYM010000001">
    <property type="protein sequence ID" value="MCR6095099.1"/>
    <property type="molecule type" value="Genomic_DNA"/>
</dbReference>
<protein>
    <submittedName>
        <fullName evidence="1">Uncharacterized protein</fullName>
    </submittedName>
</protein>
<reference evidence="1" key="1">
    <citation type="submission" date="2020-06" db="EMBL/GenBank/DDBJ databases">
        <title>Insight into the genomes of haloalkaliphilic bacilli from Kenyan soda lakes.</title>
        <authorList>
            <person name="Mwirichia R."/>
            <person name="Villamizar G.C."/>
            <person name="Poehlein A."/>
            <person name="Mugweru J."/>
            <person name="Kipnyargis A."/>
            <person name="Kiplimo D."/>
            <person name="Orwa P."/>
            <person name="Daniel R."/>
        </authorList>
    </citation>
    <scope>NUCLEOTIDE SEQUENCE</scope>
    <source>
        <strain evidence="1">B1096_S55</strain>
    </source>
</reference>
<comment type="caution">
    <text evidence="1">The sequence shown here is derived from an EMBL/GenBank/DDBJ whole genome shotgun (WGS) entry which is preliminary data.</text>
</comment>
<accession>A0A9Q4AYN5</accession>
<dbReference type="AlphaFoldDB" id="A0A9Q4AYN5"/>
<gene>
    <name evidence="1" type="ORF">HXA33_00870</name>
</gene>
<dbReference type="Proteomes" id="UP001057753">
    <property type="component" value="Unassembled WGS sequence"/>
</dbReference>
<evidence type="ECO:0000313" key="1">
    <source>
        <dbReference type="EMBL" id="MCR6095099.1"/>
    </source>
</evidence>
<organism evidence="1 2">
    <name type="scientific">Salipaludibacillus agaradhaerens</name>
    <name type="common">Bacillus agaradhaerens</name>
    <dbReference type="NCBI Taxonomy" id="76935"/>
    <lineage>
        <taxon>Bacteria</taxon>
        <taxon>Bacillati</taxon>
        <taxon>Bacillota</taxon>
        <taxon>Bacilli</taxon>
        <taxon>Bacillales</taxon>
        <taxon>Bacillaceae</taxon>
    </lineage>
</organism>
<name>A0A9Q4AYN5_SALAG</name>
<dbReference type="RefSeq" id="WP_257819760.1">
    <property type="nucleotide sequence ID" value="NZ_JABXYM010000001.1"/>
</dbReference>